<sequence length="370" mass="41277">HSNKPNYSVQSLSSQIHQRNNSQPLFPKPIYSYSILIFMALKNSETGSLPVSEIYSFMTENFPYFKTAPDGWKNSVRHNLSLNKCFEKLEGKNGNSSRKGCLWGLNPAKVEKMQEELHKWRRKDPVSVCRSMARPEDLDHLIGQMPEKLQSTAPYARHASVSRQPPSRASRHPQYSRAPPASQQSSFLSFTDIHFSDSMTLHSPCDEQHTADVHPGSVNLIATGRLPPAYSATYQDDFNVGLRSLQDLQLEGDTYDVDVLNPSLTDLQLKGNLWEELQKDSLVSHLQTTPTTVSITSGLQASCVHPGCVDDILPVSETSAVVPFDGCKIEFDDTSSEPSLKRDCSSRWHPDVYSADNLPGYLTCCTTSLV</sequence>
<reference evidence="10" key="2">
    <citation type="submission" date="2025-09" db="UniProtKB">
        <authorList>
            <consortium name="Ensembl"/>
        </authorList>
    </citation>
    <scope>IDENTIFICATION</scope>
</reference>
<dbReference type="GeneTree" id="ENSGT00940000158029"/>
<dbReference type="SUPFAM" id="SSF46785">
    <property type="entry name" value="Winged helix' DNA-binding domain"/>
    <property type="match status" value="1"/>
</dbReference>
<dbReference type="PROSITE" id="PS50039">
    <property type="entry name" value="FORK_HEAD_3"/>
    <property type="match status" value="1"/>
</dbReference>
<dbReference type="OMA" id="RIAPHFT"/>
<keyword evidence="2" id="KW-0217">Developmental protein</keyword>
<dbReference type="GO" id="GO:0005634">
    <property type="term" value="C:nucleus"/>
    <property type="evidence" value="ECO:0007669"/>
    <property type="project" value="UniProtKB-SubCell"/>
</dbReference>
<evidence type="ECO:0000313" key="10">
    <source>
        <dbReference type="Ensembl" id="ENSHCOP00000025793.1"/>
    </source>
</evidence>
<dbReference type="Ensembl" id="ENSHCOT00000020336.1">
    <property type="protein sequence ID" value="ENSHCOP00000025793.1"/>
    <property type="gene ID" value="ENSHCOG00000016211.1"/>
</dbReference>
<dbReference type="InterPro" id="IPR036390">
    <property type="entry name" value="WH_DNA-bd_sf"/>
</dbReference>
<dbReference type="FunFam" id="1.10.10.10:FF:000122">
    <property type="entry name" value="Forkhead box protein N1"/>
    <property type="match status" value="1"/>
</dbReference>
<dbReference type="STRING" id="109280.ENSHCOP00000025793"/>
<feature type="DNA-binding region" description="Fork-head" evidence="7">
    <location>
        <begin position="28"/>
        <end position="124"/>
    </location>
</feature>
<dbReference type="Gene3D" id="1.10.10.10">
    <property type="entry name" value="Winged helix-like DNA-binding domain superfamily/Winged helix DNA-binding domain"/>
    <property type="match status" value="1"/>
</dbReference>
<keyword evidence="3" id="KW-0805">Transcription regulation</keyword>
<evidence type="ECO:0000256" key="8">
    <source>
        <dbReference type="SAM" id="MobiDB-lite"/>
    </source>
</evidence>
<dbReference type="InterPro" id="IPR047401">
    <property type="entry name" value="FH_FOXN1"/>
</dbReference>
<feature type="domain" description="Fork-head" evidence="9">
    <location>
        <begin position="28"/>
        <end position="124"/>
    </location>
</feature>
<dbReference type="InterPro" id="IPR049624">
    <property type="entry name" value="FOXN1_4"/>
</dbReference>
<feature type="region of interest" description="Disordered" evidence="8">
    <location>
        <begin position="1"/>
        <end position="20"/>
    </location>
</feature>
<comment type="subcellular location">
    <subcellularLocation>
        <location evidence="1 7">Nucleus</location>
    </subcellularLocation>
</comment>
<evidence type="ECO:0000313" key="11">
    <source>
        <dbReference type="Proteomes" id="UP000264820"/>
    </source>
</evidence>
<accession>A0A3Q2ZHH9</accession>
<evidence type="ECO:0000256" key="1">
    <source>
        <dbReference type="ARBA" id="ARBA00004123"/>
    </source>
</evidence>
<feature type="region of interest" description="Disordered" evidence="8">
    <location>
        <begin position="150"/>
        <end position="185"/>
    </location>
</feature>
<keyword evidence="5" id="KW-0804">Transcription</keyword>
<evidence type="ECO:0000256" key="5">
    <source>
        <dbReference type="ARBA" id="ARBA00023163"/>
    </source>
</evidence>
<dbReference type="Pfam" id="PF00250">
    <property type="entry name" value="Forkhead"/>
    <property type="match status" value="1"/>
</dbReference>
<proteinExistence type="predicted"/>
<evidence type="ECO:0000256" key="2">
    <source>
        <dbReference type="ARBA" id="ARBA00022473"/>
    </source>
</evidence>
<dbReference type="GO" id="GO:0002250">
    <property type="term" value="P:adaptive immune response"/>
    <property type="evidence" value="ECO:0007669"/>
    <property type="project" value="Ensembl"/>
</dbReference>
<keyword evidence="11" id="KW-1185">Reference proteome</keyword>
<dbReference type="CDD" id="cd20056">
    <property type="entry name" value="FH_FOXN1"/>
    <property type="match status" value="1"/>
</dbReference>
<evidence type="ECO:0000259" key="9">
    <source>
        <dbReference type="PROSITE" id="PS50039"/>
    </source>
</evidence>
<dbReference type="InterPro" id="IPR036388">
    <property type="entry name" value="WH-like_DNA-bd_sf"/>
</dbReference>
<dbReference type="InterPro" id="IPR030456">
    <property type="entry name" value="TF_fork_head_CS_2"/>
</dbReference>
<dbReference type="Proteomes" id="UP000264820">
    <property type="component" value="Unplaced"/>
</dbReference>
<dbReference type="AlphaFoldDB" id="A0A3Q2ZHH9"/>
<name>A0A3Q2ZHH9_HIPCM</name>
<dbReference type="PANTHER" id="PTHR46721:SF3">
    <property type="entry name" value="FORKHEAD BOX N1"/>
    <property type="match status" value="1"/>
</dbReference>
<reference evidence="10" key="1">
    <citation type="submission" date="2025-08" db="UniProtKB">
        <authorList>
            <consortium name="Ensembl"/>
        </authorList>
    </citation>
    <scope>IDENTIFICATION</scope>
</reference>
<dbReference type="PROSITE" id="PS00658">
    <property type="entry name" value="FORK_HEAD_2"/>
    <property type="match status" value="1"/>
</dbReference>
<evidence type="ECO:0000256" key="7">
    <source>
        <dbReference type="PROSITE-ProRule" id="PRU00089"/>
    </source>
</evidence>
<protein>
    <submittedName>
        <fullName evidence="10">Forkhead box N1</fullName>
    </submittedName>
</protein>
<keyword evidence="6 7" id="KW-0539">Nucleus</keyword>
<evidence type="ECO:0000256" key="3">
    <source>
        <dbReference type="ARBA" id="ARBA00023015"/>
    </source>
</evidence>
<dbReference type="PANTHER" id="PTHR46721">
    <property type="entry name" value="FORKHEAD BOX PROTEIN N1"/>
    <property type="match status" value="1"/>
</dbReference>
<dbReference type="GO" id="GO:0048538">
    <property type="term" value="P:thymus development"/>
    <property type="evidence" value="ECO:0007669"/>
    <property type="project" value="Ensembl"/>
</dbReference>
<dbReference type="SMART" id="SM00339">
    <property type="entry name" value="FH"/>
    <property type="match status" value="1"/>
</dbReference>
<dbReference type="GO" id="GO:0000981">
    <property type="term" value="F:DNA-binding transcription factor activity, RNA polymerase II-specific"/>
    <property type="evidence" value="ECO:0007669"/>
    <property type="project" value="TreeGrafter"/>
</dbReference>
<organism evidence="10 11">
    <name type="scientific">Hippocampus comes</name>
    <name type="common">Tiger tail seahorse</name>
    <dbReference type="NCBI Taxonomy" id="109280"/>
    <lineage>
        <taxon>Eukaryota</taxon>
        <taxon>Metazoa</taxon>
        <taxon>Chordata</taxon>
        <taxon>Craniata</taxon>
        <taxon>Vertebrata</taxon>
        <taxon>Euteleostomi</taxon>
        <taxon>Actinopterygii</taxon>
        <taxon>Neopterygii</taxon>
        <taxon>Teleostei</taxon>
        <taxon>Neoteleostei</taxon>
        <taxon>Acanthomorphata</taxon>
        <taxon>Syngnathiaria</taxon>
        <taxon>Syngnathiformes</taxon>
        <taxon>Syngnathoidei</taxon>
        <taxon>Syngnathidae</taxon>
        <taxon>Hippocampus</taxon>
    </lineage>
</organism>
<dbReference type="PRINTS" id="PR00053">
    <property type="entry name" value="FORKHEAD"/>
</dbReference>
<keyword evidence="4 7" id="KW-0238">DNA-binding</keyword>
<dbReference type="GO" id="GO:0000976">
    <property type="term" value="F:transcription cis-regulatory region binding"/>
    <property type="evidence" value="ECO:0007669"/>
    <property type="project" value="Ensembl"/>
</dbReference>
<dbReference type="InterPro" id="IPR001766">
    <property type="entry name" value="Fork_head_dom"/>
</dbReference>
<evidence type="ECO:0000256" key="4">
    <source>
        <dbReference type="ARBA" id="ARBA00023125"/>
    </source>
</evidence>
<evidence type="ECO:0000256" key="6">
    <source>
        <dbReference type="ARBA" id="ARBA00023242"/>
    </source>
</evidence>